<evidence type="ECO:0000256" key="8">
    <source>
        <dbReference type="ARBA" id="ARBA00022679"/>
    </source>
</evidence>
<evidence type="ECO:0000256" key="12">
    <source>
        <dbReference type="ARBA" id="ARBA00022840"/>
    </source>
</evidence>
<comment type="catalytic activity">
    <reaction evidence="1">
        <text>ATP + protein L-histidine = ADP + protein N-phospho-L-histidine.</text>
        <dbReference type="EC" id="2.7.13.3"/>
    </reaction>
</comment>
<keyword evidence="19" id="KW-1185">Reference proteome</keyword>
<dbReference type="PROSITE" id="PS50113">
    <property type="entry name" value="PAC"/>
    <property type="match status" value="4"/>
</dbReference>
<dbReference type="Pfam" id="PF08447">
    <property type="entry name" value="PAS_3"/>
    <property type="match status" value="1"/>
</dbReference>
<dbReference type="InterPro" id="IPR035965">
    <property type="entry name" value="PAS-like_dom_sf"/>
</dbReference>
<dbReference type="InterPro" id="IPR013656">
    <property type="entry name" value="PAS_4"/>
</dbReference>
<feature type="domain" description="PAC" evidence="17">
    <location>
        <begin position="222"/>
        <end position="273"/>
    </location>
</feature>
<protein>
    <recommendedName>
        <fullName evidence="2">histidine kinase</fullName>
        <ecNumber evidence="2">2.7.13.3</ecNumber>
    </recommendedName>
</protein>
<comment type="caution">
    <text evidence="18">The sequence shown here is derived from an EMBL/GenBank/DDBJ whole genome shotgun (WGS) entry which is preliminary data.</text>
</comment>
<dbReference type="Gene3D" id="3.30.565.10">
    <property type="entry name" value="Histidine kinase-like ATPase, C-terminal domain"/>
    <property type="match status" value="1"/>
</dbReference>
<keyword evidence="8" id="KW-0808">Transferase</keyword>
<reference evidence="18 19" key="1">
    <citation type="submission" date="2019-12" db="EMBL/GenBank/DDBJ databases">
        <title>Genomic-based taxomic classification of the family Erythrobacteraceae.</title>
        <authorList>
            <person name="Xu L."/>
        </authorList>
    </citation>
    <scope>NUCLEOTIDE SEQUENCE [LARGE SCALE GENOMIC DNA]</scope>
    <source>
        <strain evidence="18 19">MCCC 1K02066</strain>
    </source>
</reference>
<dbReference type="InterPro" id="IPR000700">
    <property type="entry name" value="PAS-assoc_C"/>
</dbReference>
<dbReference type="NCBIfam" id="TIGR00229">
    <property type="entry name" value="sensory_box"/>
    <property type="match status" value="4"/>
</dbReference>
<feature type="domain" description="PAC" evidence="17">
    <location>
        <begin position="98"/>
        <end position="150"/>
    </location>
</feature>
<dbReference type="InterPro" id="IPR001610">
    <property type="entry name" value="PAC"/>
</dbReference>
<feature type="domain" description="PAS" evidence="16">
    <location>
        <begin position="401"/>
        <end position="441"/>
    </location>
</feature>
<dbReference type="InterPro" id="IPR011102">
    <property type="entry name" value="Sig_transdc_His_kinase_HWE"/>
</dbReference>
<feature type="domain" description="PAC" evidence="17">
    <location>
        <begin position="479"/>
        <end position="531"/>
    </location>
</feature>
<dbReference type="SMART" id="SM00091">
    <property type="entry name" value="PAS"/>
    <property type="match status" value="3"/>
</dbReference>
<evidence type="ECO:0000256" key="3">
    <source>
        <dbReference type="ARBA" id="ARBA00022543"/>
    </source>
</evidence>
<dbReference type="SMART" id="SM00911">
    <property type="entry name" value="HWE_HK"/>
    <property type="match status" value="1"/>
</dbReference>
<evidence type="ECO:0000313" key="19">
    <source>
        <dbReference type="Proteomes" id="UP000469159"/>
    </source>
</evidence>
<evidence type="ECO:0000256" key="2">
    <source>
        <dbReference type="ARBA" id="ARBA00012438"/>
    </source>
</evidence>
<dbReference type="Proteomes" id="UP000469159">
    <property type="component" value="Unassembled WGS sequence"/>
</dbReference>
<evidence type="ECO:0000259" key="17">
    <source>
        <dbReference type="PROSITE" id="PS50113"/>
    </source>
</evidence>
<feature type="domain" description="PAS" evidence="16">
    <location>
        <begin position="274"/>
        <end position="344"/>
    </location>
</feature>
<evidence type="ECO:0000256" key="7">
    <source>
        <dbReference type="ARBA" id="ARBA00022643"/>
    </source>
</evidence>
<dbReference type="InterPro" id="IPR036890">
    <property type="entry name" value="HATPase_C_sf"/>
</dbReference>
<dbReference type="PROSITE" id="PS50112">
    <property type="entry name" value="PAS"/>
    <property type="match status" value="3"/>
</dbReference>
<evidence type="ECO:0000256" key="4">
    <source>
        <dbReference type="ARBA" id="ARBA00022553"/>
    </source>
</evidence>
<name>A0A6I4URF2_9SPHN</name>
<gene>
    <name evidence="18" type="ORF">GRI75_06170</name>
</gene>
<evidence type="ECO:0000313" key="18">
    <source>
        <dbReference type="EMBL" id="MXP41228.1"/>
    </source>
</evidence>
<keyword evidence="9" id="KW-0677">Repeat</keyword>
<keyword evidence="13" id="KW-0157">Chromophore</keyword>
<keyword evidence="15" id="KW-0675">Receptor</keyword>
<sequence length="726" mass="80698">MATNQTIPTPHQLSEYEALMAAGPGVLSAIPGAVYLCDAEGSLVRYNAEAEALWGRTPALDKRERFCGSHKLYLIDGTPLPHESCPMADAVHEGRETRNAEVVIERPDGTRMVALVNIRALRGHDGRIQGAINCFQDITERKQLQDELMRKNRDLEDFFENGAVGLHIVSGEGTILRANRAELELLGYSADEYVGRHIADFHADAPVIDDILRRLSGGDRLDRYPARLRAKDGSIREVLITSNSRMEDGAFVNTRCFTIDVTDWRKAEQAQRESDERLAATYEAAPVGIAEVDEQGRYVRVNDAFCNILGRTREETLASGIIEITHPDDRARETEQYQSQVRGEIDSYSIEKRAIRADGSIAHLEVSSSSVRDENGRFRFGVRVMQDVTERKRMQEAIRANERRLSELLQALPAAIYTTDAEGRISFYNQAAADLAGHEPKLGSDEWCVTWKLFRPDGTPLPHDECPMAVALRENREVRGEEAIAERPDGTRTPFIPYPTPLRDADGRLVGAINMLVDITDRKAAEARQKVLIDELNHRVKNTLATVQSLARQTARHARDVGDFRETFEARLLALARAHDLLTERNWMSAPLEKLLDDIVAPYSGGGERLRLTGPHVELNPRAALSMTLVLSELATNAAKYGALSKHSGVLAVNWSLAGGAEGVLELDWRELGGPLVEAPEQHGFGTRLIERCVRRDLEGHLDLDFAQTGVECRIAIPLRVLAPDA</sequence>
<feature type="domain" description="PAC" evidence="17">
    <location>
        <begin position="348"/>
        <end position="400"/>
    </location>
</feature>
<keyword evidence="6" id="KW-0285">Flavoprotein</keyword>
<dbReference type="Pfam" id="PF07536">
    <property type="entry name" value="HWE_HK"/>
    <property type="match status" value="1"/>
</dbReference>
<evidence type="ECO:0000256" key="9">
    <source>
        <dbReference type="ARBA" id="ARBA00022737"/>
    </source>
</evidence>
<evidence type="ECO:0000256" key="11">
    <source>
        <dbReference type="ARBA" id="ARBA00022777"/>
    </source>
</evidence>
<dbReference type="GO" id="GO:0005524">
    <property type="term" value="F:ATP binding"/>
    <property type="evidence" value="ECO:0007669"/>
    <property type="project" value="UniProtKB-KW"/>
</dbReference>
<dbReference type="Pfam" id="PF13426">
    <property type="entry name" value="PAS_9"/>
    <property type="match status" value="2"/>
</dbReference>
<dbReference type="RefSeq" id="WP_160746093.1">
    <property type="nucleotide sequence ID" value="NZ_WTYK01000003.1"/>
</dbReference>
<dbReference type="SMART" id="SM00086">
    <property type="entry name" value="PAC"/>
    <property type="match status" value="4"/>
</dbReference>
<evidence type="ECO:0000256" key="13">
    <source>
        <dbReference type="ARBA" id="ARBA00022991"/>
    </source>
</evidence>
<evidence type="ECO:0000256" key="10">
    <source>
        <dbReference type="ARBA" id="ARBA00022741"/>
    </source>
</evidence>
<dbReference type="CDD" id="cd00130">
    <property type="entry name" value="PAS"/>
    <property type="match status" value="3"/>
</dbReference>
<dbReference type="Gene3D" id="3.30.450.20">
    <property type="entry name" value="PAS domain"/>
    <property type="match status" value="4"/>
</dbReference>
<organism evidence="18 19">
    <name type="scientific">Croceibacterium soli</name>
    <dbReference type="NCBI Taxonomy" id="1739690"/>
    <lineage>
        <taxon>Bacteria</taxon>
        <taxon>Pseudomonadati</taxon>
        <taxon>Pseudomonadota</taxon>
        <taxon>Alphaproteobacteria</taxon>
        <taxon>Sphingomonadales</taxon>
        <taxon>Erythrobacteraceae</taxon>
        <taxon>Croceibacterium</taxon>
    </lineage>
</organism>
<keyword evidence="7" id="KW-0288">FMN</keyword>
<keyword evidence="12" id="KW-0067">ATP-binding</keyword>
<keyword evidence="3" id="KW-0600">Photoreceptor protein</keyword>
<evidence type="ECO:0000256" key="14">
    <source>
        <dbReference type="ARBA" id="ARBA00023026"/>
    </source>
</evidence>
<evidence type="ECO:0000256" key="15">
    <source>
        <dbReference type="ARBA" id="ARBA00023170"/>
    </source>
</evidence>
<keyword evidence="14" id="KW-0843">Virulence</keyword>
<keyword evidence="4" id="KW-0597">Phosphoprotein</keyword>
<feature type="domain" description="PAS" evidence="16">
    <location>
        <begin position="151"/>
        <end position="201"/>
    </location>
</feature>
<evidence type="ECO:0000256" key="6">
    <source>
        <dbReference type="ARBA" id="ARBA00022630"/>
    </source>
</evidence>
<dbReference type="Pfam" id="PF08448">
    <property type="entry name" value="PAS_4"/>
    <property type="match status" value="1"/>
</dbReference>
<dbReference type="AlphaFoldDB" id="A0A6I4URF2"/>
<dbReference type="PANTHER" id="PTHR41523:SF8">
    <property type="entry name" value="ETHYLENE RESPONSE SENSOR PROTEIN"/>
    <property type="match status" value="1"/>
</dbReference>
<dbReference type="EC" id="2.7.13.3" evidence="2"/>
<dbReference type="SUPFAM" id="SSF55785">
    <property type="entry name" value="PYP-like sensor domain (PAS domain)"/>
    <property type="match status" value="4"/>
</dbReference>
<proteinExistence type="predicted"/>
<keyword evidence="5" id="KW-0716">Sensory transduction</keyword>
<dbReference type="OrthoDB" id="136506at2"/>
<dbReference type="InterPro" id="IPR000014">
    <property type="entry name" value="PAS"/>
</dbReference>
<evidence type="ECO:0000259" key="16">
    <source>
        <dbReference type="PROSITE" id="PS50112"/>
    </source>
</evidence>
<dbReference type="EMBL" id="WTYK01000003">
    <property type="protein sequence ID" value="MXP41228.1"/>
    <property type="molecule type" value="Genomic_DNA"/>
</dbReference>
<dbReference type="InterPro" id="IPR013655">
    <property type="entry name" value="PAS_fold_3"/>
</dbReference>
<dbReference type="PANTHER" id="PTHR41523">
    <property type="entry name" value="TWO-COMPONENT SYSTEM SENSOR PROTEIN"/>
    <property type="match status" value="1"/>
</dbReference>
<accession>A0A6I4URF2</accession>
<evidence type="ECO:0000256" key="1">
    <source>
        <dbReference type="ARBA" id="ARBA00000085"/>
    </source>
</evidence>
<dbReference type="GO" id="GO:0004673">
    <property type="term" value="F:protein histidine kinase activity"/>
    <property type="evidence" value="ECO:0007669"/>
    <property type="project" value="UniProtKB-EC"/>
</dbReference>
<keyword evidence="11" id="KW-0418">Kinase</keyword>
<evidence type="ECO:0000256" key="5">
    <source>
        <dbReference type="ARBA" id="ARBA00022606"/>
    </source>
</evidence>
<keyword evidence="10" id="KW-0547">Nucleotide-binding</keyword>
<dbReference type="GO" id="GO:0009881">
    <property type="term" value="F:photoreceptor activity"/>
    <property type="evidence" value="ECO:0007669"/>
    <property type="project" value="UniProtKB-KW"/>
</dbReference>